<keyword evidence="1" id="KW-0472">Membrane</keyword>
<dbReference type="STRING" id="888050.HMPREF9004_1160"/>
<name>N6WD48_9ACTO</name>
<organism evidence="2 3">
    <name type="scientific">Schaalia cardiffensis F0333</name>
    <dbReference type="NCBI Taxonomy" id="888050"/>
    <lineage>
        <taxon>Bacteria</taxon>
        <taxon>Bacillati</taxon>
        <taxon>Actinomycetota</taxon>
        <taxon>Actinomycetes</taxon>
        <taxon>Actinomycetales</taxon>
        <taxon>Actinomycetaceae</taxon>
        <taxon>Schaalia</taxon>
    </lineage>
</organism>
<gene>
    <name evidence="2" type="ORF">HMPREF9004_1160</name>
</gene>
<keyword evidence="1" id="KW-0812">Transmembrane</keyword>
<keyword evidence="3" id="KW-1185">Reference proteome</keyword>
<feature type="transmembrane region" description="Helical" evidence="1">
    <location>
        <begin position="6"/>
        <end position="28"/>
    </location>
</feature>
<dbReference type="Proteomes" id="UP000013015">
    <property type="component" value="Unassembled WGS sequence"/>
</dbReference>
<sequence length="109" mass="12406">MNETGMLIIAIVGPSLICLAPLVLFPIAELRRAKANRQFQYNEFFAVRYGGSIERMIAESPLDRGLLNEWCSQGSRGVKRARRYVELWDPVPRAVVDEYLRRIGADAPR</sequence>
<protein>
    <submittedName>
        <fullName evidence="2">Uncharacterized protein</fullName>
    </submittedName>
</protein>
<dbReference type="HOGENOM" id="CLU_2178160_0_0_11"/>
<evidence type="ECO:0000313" key="2">
    <source>
        <dbReference type="EMBL" id="ENO18129.1"/>
    </source>
</evidence>
<evidence type="ECO:0000313" key="3">
    <source>
        <dbReference type="Proteomes" id="UP000013015"/>
    </source>
</evidence>
<evidence type="ECO:0000256" key="1">
    <source>
        <dbReference type="SAM" id="Phobius"/>
    </source>
</evidence>
<keyword evidence="1" id="KW-1133">Transmembrane helix</keyword>
<dbReference type="AlphaFoldDB" id="N6WD48"/>
<proteinExistence type="predicted"/>
<dbReference type="EMBL" id="AQHZ01000018">
    <property type="protein sequence ID" value="ENO18129.1"/>
    <property type="molecule type" value="Genomic_DNA"/>
</dbReference>
<dbReference type="RefSeq" id="WP_005963296.1">
    <property type="nucleotide sequence ID" value="NZ_CP040505.1"/>
</dbReference>
<reference evidence="2 3" key="1">
    <citation type="submission" date="2013-03" db="EMBL/GenBank/DDBJ databases">
        <title>Reference genome for the Human Microbiome Project.</title>
        <authorList>
            <person name="Aqrawi P."/>
            <person name="Ayvaz T."/>
            <person name="Bess C."/>
            <person name="Blankenburg K."/>
            <person name="Coyle M."/>
            <person name="Deng J."/>
            <person name="Forbes L."/>
            <person name="Fowler G."/>
            <person name="Francisco L."/>
            <person name="Fu Q."/>
            <person name="Gibbs R."/>
            <person name="Gross S."/>
            <person name="Gubbala S."/>
            <person name="Hale W."/>
            <person name="Hemphill L."/>
            <person name="Highlander S."/>
            <person name="Hirani K."/>
            <person name="Jackson L."/>
            <person name="Jakkamsetti A."/>
            <person name="Javaid M."/>
            <person name="Jayaseelan J.C."/>
            <person name="Jiang H."/>
            <person name="Joshi V."/>
            <person name="Korchina V."/>
            <person name="Kovar C."/>
            <person name="Lara F."/>
            <person name="Lee S."/>
            <person name="Liu Y."/>
            <person name="Mata R."/>
            <person name="Mathew T."/>
            <person name="Munidasa M."/>
            <person name="Muzny D."/>
            <person name="Nazareth L."/>
            <person name="Ngo R."/>
            <person name="Nguyen L."/>
            <person name="Nguyen N."/>
            <person name="Okwuonu G."/>
            <person name="Ongeri F."/>
            <person name="Palculict T."/>
            <person name="Patil S."/>
            <person name="Petrosino J."/>
            <person name="Pham C."/>
            <person name="Pham P."/>
            <person name="Pu L.-L."/>
            <person name="Qin X."/>
            <person name="Qu J."/>
            <person name="Reid J."/>
            <person name="Ross M."/>
            <person name="Ruth R."/>
            <person name="Saada N."/>
            <person name="San Lucas F."/>
            <person name="Santibanez J."/>
            <person name="Shang Y."/>
            <person name="Simmons D."/>
            <person name="Song X.-Z."/>
            <person name="Tang L.-Y."/>
            <person name="Thornton R."/>
            <person name="Warren J."/>
            <person name="Weissenberger G."/>
            <person name="Wilczek-Boney K."/>
            <person name="Worley K."/>
            <person name="Youmans B."/>
            <person name="Zhang J."/>
            <person name="Zhang L."/>
            <person name="Zhao Z."/>
            <person name="Zhou C."/>
            <person name="Zhu D."/>
            <person name="Zhu Y."/>
        </authorList>
    </citation>
    <scope>NUCLEOTIDE SEQUENCE [LARGE SCALE GENOMIC DNA]</scope>
    <source>
        <strain evidence="2 3">F0333</strain>
    </source>
</reference>
<dbReference type="PATRIC" id="fig|888050.3.peg.1100"/>
<comment type="caution">
    <text evidence="2">The sequence shown here is derived from an EMBL/GenBank/DDBJ whole genome shotgun (WGS) entry which is preliminary data.</text>
</comment>
<accession>N6WD48</accession>